<keyword evidence="6" id="KW-0175">Coiled coil</keyword>
<dbReference type="Proteomes" id="UP001307889">
    <property type="component" value="Chromosome 8"/>
</dbReference>
<evidence type="ECO:0000256" key="2">
    <source>
        <dbReference type="ARBA" id="ARBA00022553"/>
    </source>
</evidence>
<dbReference type="InterPro" id="IPR035625">
    <property type="entry name" value="Tfc3-like_eWH"/>
</dbReference>
<evidence type="ECO:0000256" key="6">
    <source>
        <dbReference type="SAM" id="Coils"/>
    </source>
</evidence>
<keyword evidence="4" id="KW-0804">Transcription</keyword>
<sequence>MNGEMGSCPLYSERVDITTSVRRTKLQEACETWGEKLVMVANQKTRLRVLTEPETNELVEFTSKNFCFLERVGRSRQHGEITQGKNGLQVITEDSKTLFYYKKVLNKQKLIKQQVFNLKNHHVKRGSSVSNGLIIHLTKYAREIKSKYAAASEKASRFIGARPEKYALYNDVANLFSDRIDLKKLIMREPKRFKTEMIPYKKLYPYSSPCEWKTKATSVEKTVRVIRLLDTNDDDEDEDDEDDVEAGTGFLHPQIQKLGVSLARQCYELIERSGPQGLSQLSISQVLGLSNLHARALVRYLSKKEYVATTTVDKGRQRAIHYLSKKFERSQQSILTEFEKEKDQLMKLLSPPAKKIKLEPNVPTTPLLPISAPEPARNVLSQEEMDEIQVTVTMSEFKPPPDQVHSLLQNMYQEGPASLVTTRLIKRVQMIIKAVNTFKVIHDPHKLQRLIYEEEEKEGHKYVVDRRSVARILDKLVADGLVRIMKIKLEGYGRLKMLQFIVHPSVTAEDSLIKSAIEQAKMKLPIITKESIKRENRLMKHLGSPTPTSFDLGTYNSKAGRKYGLKPKFVKKQVLHSFMFYLAYGHEGREATADEVRDYLISKNQDPEIAKELTTIYSTTSDWKTFVPPVPDHKEYSRGWILVSDLLVRLPLSLFLSIVNVPYEIPGLLDYLDHPVKKYFLVRSLPPDIASKLTLHRKYIFVISDIIQKLAFMGLVQLGPQKLREKDQYFVFVNRNALLKDTTPSPSGYNHISSSMTYEIMPYKFNSLEDVEQYWYDLWNFAMNTNLGCRNVMTGKPVVIESVCTKKILLESIAPRQTKEAYEKDVGYLPGDHLGAAGLDSDLFAHLKRNWYYPSEGKLEATTHKAAEHHKTAKRVGRKREPPKSDDAPRGFKKIRLVAPKASKAADQEQSEVDVDDMPLSERAIRVERSVVSPVAEVTSKTKAKHKKITRFLKPKQFKTPRRPYYDQVDREALRRMVKLRVDWSSNEDNLLLICKVATLYMSADSRRHVAKNFALVREILHSTYPQLSQNKTSRACQRRMCYMMKNPSTTHSVYLCLEEIKQDSEITDKFGMAVEKLDRVVKALGKGPKACQAEYDKIYKDLVNCLIGKLKTIALPDEATLENVCIPDTVDEFKSKYNVVTPKNMAFRYGSFSEVQNIVDIMCSVVNVVIHSSLCCAYDKASYSYQLFYVYQQYPDKLLRSVIARCRSMQIVSCRKRYKRWKTLNNSCLPLGASPYQLSITYINIMQTRYQYGIFSNSRSHWQSMMTQLKIQKENLVDSPSSSKNPICSSEIEIKVTLGGECANVVEMFSAGFLKLRVAFPVHLIVLDPRLSDKEDSYNLIMKRFEELLKMIHKNADDGDDEADEDGALSAKHRLPLDNDKLHEEFNLSNKSGVANTASRLALYMMRDEPIENLEDGTQHAHDYFVLKPCKIKVTLDEEKSREEIASIVKKSKQIVEDVKRMAVISEENVETADAMERLEDENANLQTLKSILDFVETKKELGAFFNEIVNHVPAPIQEIAQCLHLLIDKHFILRTGHVRLRFVHNKHKKPWVVRSCFITRLQREKLPSSSATNVSLAFRLTNSDATAKSDAGESSRENAEIAETSNDTASKNGTADDSKLTTKGTDEDASDSQNDSAAGTSSKPAEPVVMVLRNHKKRWTTLKEKKFSDVDFSLMKPVVVCIRPWIRIDGTLNRLVLDRALGSVLGHCLSSAGIFIKKLQDRFTPALQPAHTYELVLMLEKLGVVKLQKELQSKPSLISRRRPHTFEPALGFEDAEIISVHTELMAITIFGQFIADGSVGRDYLEALTDARLLSHS</sequence>
<keyword evidence="5" id="KW-0539">Nucleus</keyword>
<dbReference type="Pfam" id="PF24101">
    <property type="entry name" value="WHD_GTF3C1"/>
    <property type="match status" value="1"/>
</dbReference>
<dbReference type="PANTHER" id="PTHR15180">
    <property type="entry name" value="GENERAL TRANSCRIPTION FACTOR 3C POLYPEPTIDE 1"/>
    <property type="match status" value="1"/>
</dbReference>
<feature type="domain" description="B-block binding subunit of TFIIIC" evidence="8">
    <location>
        <begin position="64"/>
        <end position="142"/>
    </location>
</feature>
<organism evidence="10 11">
    <name type="scientific">Nesidiocoris tenuis</name>
    <dbReference type="NCBI Taxonomy" id="355587"/>
    <lineage>
        <taxon>Eukaryota</taxon>
        <taxon>Metazoa</taxon>
        <taxon>Ecdysozoa</taxon>
        <taxon>Arthropoda</taxon>
        <taxon>Hexapoda</taxon>
        <taxon>Insecta</taxon>
        <taxon>Pterygota</taxon>
        <taxon>Neoptera</taxon>
        <taxon>Paraneoptera</taxon>
        <taxon>Hemiptera</taxon>
        <taxon>Heteroptera</taxon>
        <taxon>Panheteroptera</taxon>
        <taxon>Cimicomorpha</taxon>
        <taxon>Miridae</taxon>
        <taxon>Dicyphina</taxon>
        <taxon>Nesidiocoris</taxon>
    </lineage>
</organism>
<feature type="domain" description="GTF3C1 extended winged-helix" evidence="9">
    <location>
        <begin position="420"/>
        <end position="522"/>
    </location>
</feature>
<feature type="region of interest" description="Disordered" evidence="7">
    <location>
        <begin position="1588"/>
        <end position="1651"/>
    </location>
</feature>
<dbReference type="Pfam" id="PF04182">
    <property type="entry name" value="B-block_TFIIIC"/>
    <property type="match status" value="1"/>
</dbReference>
<keyword evidence="2" id="KW-0597">Phosphoprotein</keyword>
<proteinExistence type="predicted"/>
<feature type="compositionally biased region" description="Polar residues" evidence="7">
    <location>
        <begin position="1605"/>
        <end position="1615"/>
    </location>
</feature>
<dbReference type="InterPro" id="IPR044210">
    <property type="entry name" value="Tfc3-like"/>
</dbReference>
<dbReference type="InterPro" id="IPR007309">
    <property type="entry name" value="TFIIIC_Bblock-bd"/>
</dbReference>
<accession>A0ABN7AZ01</accession>
<feature type="coiled-coil region" evidence="6">
    <location>
        <begin position="1463"/>
        <end position="1500"/>
    </location>
</feature>
<keyword evidence="11" id="KW-1185">Reference proteome</keyword>
<dbReference type="EMBL" id="AP028916">
    <property type="protein sequence ID" value="BES97386.1"/>
    <property type="molecule type" value="Genomic_DNA"/>
</dbReference>
<dbReference type="PANTHER" id="PTHR15180:SF1">
    <property type="entry name" value="GENERAL TRANSCRIPTION FACTOR 3C POLYPEPTIDE 1"/>
    <property type="match status" value="1"/>
</dbReference>
<feature type="compositionally biased region" description="Basic and acidic residues" evidence="7">
    <location>
        <begin position="1592"/>
        <end position="1601"/>
    </location>
</feature>
<evidence type="ECO:0000259" key="9">
    <source>
        <dbReference type="Pfam" id="PF24101"/>
    </source>
</evidence>
<feature type="compositionally biased region" description="Basic and acidic residues" evidence="7">
    <location>
        <begin position="1616"/>
        <end position="1628"/>
    </location>
</feature>
<name>A0ABN7AZ01_9HEMI</name>
<protein>
    <submittedName>
        <fullName evidence="10">General transcription factor 3C polypeptide</fullName>
    </submittedName>
</protein>
<comment type="subcellular location">
    <subcellularLocation>
        <location evidence="1">Nucleus</location>
    </subcellularLocation>
</comment>
<evidence type="ECO:0000256" key="4">
    <source>
        <dbReference type="ARBA" id="ARBA00023163"/>
    </source>
</evidence>
<evidence type="ECO:0000256" key="5">
    <source>
        <dbReference type="ARBA" id="ARBA00023242"/>
    </source>
</evidence>
<dbReference type="InterPro" id="IPR056467">
    <property type="entry name" value="eWH_GTF3C1"/>
</dbReference>
<feature type="compositionally biased region" description="Polar residues" evidence="7">
    <location>
        <begin position="1633"/>
        <end position="1645"/>
    </location>
</feature>
<reference evidence="10 11" key="1">
    <citation type="submission" date="2023-09" db="EMBL/GenBank/DDBJ databases">
        <title>Nesidiocoris tenuis whole genome shotgun sequence.</title>
        <authorList>
            <person name="Shibata T."/>
            <person name="Shimoda M."/>
            <person name="Kobayashi T."/>
            <person name="Uehara T."/>
        </authorList>
    </citation>
    <scope>NUCLEOTIDE SEQUENCE [LARGE SCALE GENOMIC DNA]</scope>
    <source>
        <strain evidence="10 11">Japan</strain>
    </source>
</reference>
<evidence type="ECO:0000256" key="7">
    <source>
        <dbReference type="SAM" id="MobiDB-lite"/>
    </source>
</evidence>
<feature type="compositionally biased region" description="Basic and acidic residues" evidence="7">
    <location>
        <begin position="879"/>
        <end position="890"/>
    </location>
</feature>
<evidence type="ECO:0000259" key="8">
    <source>
        <dbReference type="Pfam" id="PF04182"/>
    </source>
</evidence>
<gene>
    <name evidence="10" type="ORF">NTJ_10199</name>
</gene>
<evidence type="ECO:0000313" key="10">
    <source>
        <dbReference type="EMBL" id="BES97386.1"/>
    </source>
</evidence>
<evidence type="ECO:0000313" key="11">
    <source>
        <dbReference type="Proteomes" id="UP001307889"/>
    </source>
</evidence>
<feature type="region of interest" description="Disordered" evidence="7">
    <location>
        <begin position="865"/>
        <end position="891"/>
    </location>
</feature>
<keyword evidence="3" id="KW-0238">DNA-binding</keyword>
<evidence type="ECO:0000256" key="1">
    <source>
        <dbReference type="ARBA" id="ARBA00004123"/>
    </source>
</evidence>
<evidence type="ECO:0000256" key="3">
    <source>
        <dbReference type="ARBA" id="ARBA00023125"/>
    </source>
</evidence>
<dbReference type="CDD" id="cd16169">
    <property type="entry name" value="Tau138_eWH"/>
    <property type="match status" value="1"/>
</dbReference>